<dbReference type="InterPro" id="IPR000683">
    <property type="entry name" value="Gfo/Idh/MocA-like_OxRdtase_N"/>
</dbReference>
<dbReference type="Gene3D" id="3.30.360.10">
    <property type="entry name" value="Dihydrodipicolinate Reductase, domain 2"/>
    <property type="match status" value="1"/>
</dbReference>
<reference evidence="4 5" key="1">
    <citation type="submission" date="2014-05" db="EMBL/GenBank/DDBJ databases">
        <title>Draft Genome Sequence of Kitasatospora cheerisanensis KCTC 2395.</title>
        <authorList>
            <person name="Nam D.H."/>
        </authorList>
    </citation>
    <scope>NUCLEOTIDE SEQUENCE [LARGE SCALE GENOMIC DNA]</scope>
    <source>
        <strain evidence="4 5">KCTC 2395</strain>
    </source>
</reference>
<feature type="domain" description="Gfo/Idh/MocA-like oxidoreductase N-terminal" evidence="2">
    <location>
        <begin position="3"/>
        <end position="122"/>
    </location>
</feature>
<proteinExistence type="inferred from homology"/>
<dbReference type="PANTHER" id="PTHR43377">
    <property type="entry name" value="BILIVERDIN REDUCTASE A"/>
    <property type="match status" value="1"/>
</dbReference>
<evidence type="ECO:0000313" key="4">
    <source>
        <dbReference type="EMBL" id="KDN81263.1"/>
    </source>
</evidence>
<dbReference type="Proteomes" id="UP000027178">
    <property type="component" value="Unassembled WGS sequence"/>
</dbReference>
<evidence type="ECO:0000259" key="3">
    <source>
        <dbReference type="Pfam" id="PF02894"/>
    </source>
</evidence>
<dbReference type="GO" id="GO:0000166">
    <property type="term" value="F:nucleotide binding"/>
    <property type="evidence" value="ECO:0007669"/>
    <property type="project" value="InterPro"/>
</dbReference>
<accession>A0A066YIG0</accession>
<dbReference type="Pfam" id="PF02894">
    <property type="entry name" value="GFO_IDH_MocA_C"/>
    <property type="match status" value="1"/>
</dbReference>
<evidence type="ECO:0000313" key="5">
    <source>
        <dbReference type="Proteomes" id="UP000027178"/>
    </source>
</evidence>
<dbReference type="RefSeq" id="WP_244305528.1">
    <property type="nucleotide sequence ID" value="NZ_KK853997.1"/>
</dbReference>
<sequence>MTLAVVGAGLRGGVYARSAHRGGRARIVAVAEPDPERRAAFAAEYGVPDEAVFADWRELAARPRLADAAVVATQDTQHTAPVEALARAGYHLLLEKPMATTEEDCLRIVRAAEDAGVLLAVCHVLRYTTYTRTLKELIDSGRIGEVVSIQHLEPVGWWHQAHSFVRGNWRREDESSPMLLAKSSHDVDWLLHLMGRPPERVSSFGGLVHFNERNRPAGAADNCLDCPVEPDCPYSAPRLYLGCLGDPDKEYWPLGAVTTDRTEDGVRRALRSGPYGRCVYACDNDVVDTQVVDFDFGDGRTASFTMSAFTPLDFRKTRVFGTRGYVEGDGLRLSVHDFTTATWEFIDASDVPDAEASAAAGHGGADDRLLEAFVDAIATGAGDLIRSSGRESLAAHRTVWAAERARRTGTVVTLADEAAPVL</sequence>
<evidence type="ECO:0000256" key="1">
    <source>
        <dbReference type="ARBA" id="ARBA00010928"/>
    </source>
</evidence>
<dbReference type="InterPro" id="IPR004104">
    <property type="entry name" value="Gfo/Idh/MocA-like_OxRdtase_C"/>
</dbReference>
<keyword evidence="5" id="KW-1185">Reference proteome</keyword>
<dbReference type="InterPro" id="IPR051450">
    <property type="entry name" value="Gfo/Idh/MocA_Oxidoreductases"/>
</dbReference>
<dbReference type="EMBL" id="JNBY01000148">
    <property type="protein sequence ID" value="KDN81263.1"/>
    <property type="molecule type" value="Genomic_DNA"/>
</dbReference>
<organism evidence="4 5">
    <name type="scientific">Kitasatospora cheerisanensis KCTC 2395</name>
    <dbReference type="NCBI Taxonomy" id="1348663"/>
    <lineage>
        <taxon>Bacteria</taxon>
        <taxon>Bacillati</taxon>
        <taxon>Actinomycetota</taxon>
        <taxon>Actinomycetes</taxon>
        <taxon>Kitasatosporales</taxon>
        <taxon>Streptomycetaceae</taxon>
        <taxon>Kitasatospora</taxon>
    </lineage>
</organism>
<dbReference type="InterPro" id="IPR036291">
    <property type="entry name" value="NAD(P)-bd_dom_sf"/>
</dbReference>
<comment type="caution">
    <text evidence="4">The sequence shown here is derived from an EMBL/GenBank/DDBJ whole genome shotgun (WGS) entry which is preliminary data.</text>
</comment>
<feature type="domain" description="Gfo/Idh/MocA-like oxidoreductase C-terminal" evidence="3">
    <location>
        <begin position="135"/>
        <end position="414"/>
    </location>
</feature>
<gene>
    <name evidence="4" type="ORF">KCH_68950</name>
</gene>
<name>A0A066YIG0_9ACTN</name>
<dbReference type="SUPFAM" id="SSF55347">
    <property type="entry name" value="Glyceraldehyde-3-phosphate dehydrogenase-like, C-terminal domain"/>
    <property type="match status" value="1"/>
</dbReference>
<dbReference type="SUPFAM" id="SSF51735">
    <property type="entry name" value="NAD(P)-binding Rossmann-fold domains"/>
    <property type="match status" value="1"/>
</dbReference>
<dbReference type="Pfam" id="PF01408">
    <property type="entry name" value="GFO_IDH_MocA"/>
    <property type="match status" value="1"/>
</dbReference>
<dbReference type="HOGENOM" id="CLU_023194_4_2_11"/>
<dbReference type="Gene3D" id="3.40.50.720">
    <property type="entry name" value="NAD(P)-binding Rossmann-like Domain"/>
    <property type="match status" value="1"/>
</dbReference>
<protein>
    <submittedName>
        <fullName evidence="4">Oxidoreductase</fullName>
    </submittedName>
</protein>
<dbReference type="eggNOG" id="COG0673">
    <property type="taxonomic scope" value="Bacteria"/>
</dbReference>
<dbReference type="AlphaFoldDB" id="A0A066YIG0"/>
<dbReference type="PATRIC" id="fig|1348663.4.peg.6673"/>
<dbReference type="PANTHER" id="PTHR43377:SF2">
    <property type="entry name" value="BINDING ROSSMANN FOLD OXIDOREDUCTASE, PUTATIVE (AFU_ORTHOLOGUE AFUA_4G00560)-RELATED"/>
    <property type="match status" value="1"/>
</dbReference>
<comment type="similarity">
    <text evidence="1">Belongs to the Gfo/Idh/MocA family.</text>
</comment>
<evidence type="ECO:0000259" key="2">
    <source>
        <dbReference type="Pfam" id="PF01408"/>
    </source>
</evidence>